<organism evidence="8 9">
    <name type="scientific">Amygdalobacter indicium</name>
    <dbReference type="NCBI Taxonomy" id="3029272"/>
    <lineage>
        <taxon>Bacteria</taxon>
        <taxon>Bacillati</taxon>
        <taxon>Bacillota</taxon>
        <taxon>Clostridia</taxon>
        <taxon>Eubacteriales</taxon>
        <taxon>Oscillospiraceae</taxon>
        <taxon>Amygdalobacter</taxon>
    </lineage>
</organism>
<evidence type="ECO:0000256" key="2">
    <source>
        <dbReference type="ARBA" id="ARBA00022552"/>
    </source>
</evidence>
<gene>
    <name evidence="6" type="primary">mrnC</name>
    <name evidence="8" type="ORF">PYS61_04960</name>
</gene>
<dbReference type="Pfam" id="PF00636">
    <property type="entry name" value="Ribonuclease_3"/>
    <property type="match status" value="1"/>
</dbReference>
<dbReference type="InterPro" id="IPR008226">
    <property type="entry name" value="Mini3_fam"/>
</dbReference>
<keyword evidence="2 6" id="KW-0698">rRNA processing</keyword>
<feature type="active site" evidence="6">
    <location>
        <position position="33"/>
    </location>
</feature>
<keyword evidence="6" id="KW-0460">Magnesium</keyword>
<keyword evidence="6" id="KW-0694">RNA-binding</keyword>
<comment type="similarity">
    <text evidence="6">Belongs to the MrnC RNase family.</text>
</comment>
<comment type="subcellular location">
    <subcellularLocation>
        <location evidence="6">Cytoplasm</location>
    </subcellularLocation>
</comment>
<comment type="cofactor">
    <cofactor evidence="6">
        <name>Mg(2+)</name>
        <dbReference type="ChEBI" id="CHEBI:18420"/>
    </cofactor>
</comment>
<dbReference type="EMBL" id="CP118868">
    <property type="protein sequence ID" value="WEG35283.1"/>
    <property type="molecule type" value="Genomic_DNA"/>
</dbReference>
<feature type="domain" description="RNase III" evidence="7">
    <location>
        <begin position="9"/>
        <end position="147"/>
    </location>
</feature>
<evidence type="ECO:0000256" key="6">
    <source>
        <dbReference type="HAMAP-Rule" id="MF_01468"/>
    </source>
</evidence>
<evidence type="ECO:0000256" key="5">
    <source>
        <dbReference type="ARBA" id="ARBA00022801"/>
    </source>
</evidence>
<keyword evidence="6" id="KW-0963">Cytoplasm</keyword>
<name>A0ABY8C7F5_9FIRM</name>
<dbReference type="Proteomes" id="UP001220478">
    <property type="component" value="Chromosome"/>
</dbReference>
<evidence type="ECO:0000256" key="1">
    <source>
        <dbReference type="ARBA" id="ARBA00022517"/>
    </source>
</evidence>
<proteinExistence type="inferred from homology"/>
<keyword evidence="1 6" id="KW-0690">Ribosome biogenesis</keyword>
<dbReference type="SMART" id="SM00535">
    <property type="entry name" value="RIBOc"/>
    <property type="match status" value="1"/>
</dbReference>
<dbReference type="HAMAP" id="MF_01468">
    <property type="entry name" value="RNase_Mini_III"/>
    <property type="match status" value="1"/>
</dbReference>
<evidence type="ECO:0000259" key="7">
    <source>
        <dbReference type="SMART" id="SM00535"/>
    </source>
</evidence>
<evidence type="ECO:0000313" key="9">
    <source>
        <dbReference type="Proteomes" id="UP001220478"/>
    </source>
</evidence>
<dbReference type="EC" id="3.1.26.-" evidence="6"/>
<dbReference type="InterPro" id="IPR036389">
    <property type="entry name" value="RNase_III_sf"/>
</dbReference>
<accession>A0ABY8C7F5</accession>
<protein>
    <recommendedName>
        <fullName evidence="6">Mini-ribonuclease 3</fullName>
        <shortName evidence="6">Mini-3</shortName>
        <shortName evidence="6">Mini-RNase 3</shortName>
        <ecNumber evidence="6">3.1.26.-</ecNumber>
    </recommendedName>
    <alternativeName>
        <fullName evidence="6">Mini-RNase III</fullName>
        <shortName evidence="6">Mini-III</shortName>
    </alternativeName>
</protein>
<keyword evidence="6" id="KW-0699">rRNA-binding</keyword>
<dbReference type="SUPFAM" id="SSF69065">
    <property type="entry name" value="RNase III domain-like"/>
    <property type="match status" value="1"/>
</dbReference>
<comment type="function">
    <text evidence="6">Involved in correct processing of both the 5' and 3' ends of 23S rRNA precursor. Processes 30S rRNA precursor transcript even in absence of ribonuclease 3 (Rnc); Rnc processes 30S rRNA into smaller rRNA precursors.</text>
</comment>
<reference evidence="8 9" key="1">
    <citation type="submission" date="2023-02" db="EMBL/GenBank/DDBJ databases">
        <title>Novel Oscillospiraceae bacterial genomes.</title>
        <authorList>
            <person name="Srinivasan S."/>
            <person name="Austin M.N."/>
            <person name="Fiedler T.L."/>
            <person name="Strenk S.M."/>
            <person name="Agnew K.J."/>
            <person name="Nagana Gowda G.A."/>
            <person name="Raftery D."/>
            <person name="Beamer M.A."/>
            <person name="Achilles S.L."/>
            <person name="Wiesenfeld H.C."/>
            <person name="Fredricks D.N."/>
            <person name="Hillier S.L."/>
        </authorList>
    </citation>
    <scope>NUCLEOTIDE SEQUENCE [LARGE SCALE GENOMIC DNA]</scope>
    <source>
        <strain evidence="8 9">CHIC02 1186E3-8</strain>
    </source>
</reference>
<keyword evidence="4 6" id="KW-0255">Endonuclease</keyword>
<comment type="subunit">
    <text evidence="6">Homodimer.</text>
</comment>
<dbReference type="RefSeq" id="WP_315570758.1">
    <property type="nucleotide sequence ID" value="NZ_CP118866.1"/>
</dbReference>
<evidence type="ECO:0000256" key="4">
    <source>
        <dbReference type="ARBA" id="ARBA00022759"/>
    </source>
</evidence>
<keyword evidence="5 6" id="KW-0378">Hydrolase</keyword>
<sequence length="152" mass="17603">MLIGRDVDNLLVPILWNIDYKELNIAKLAWLGDSLYELYIRQLLFLHAGSNSLLHRRAIHYVNAAFQAKLLRFCLEDNCLNEEEKALVRRAENFRAHSRAKNQDPQDYQAATALEALLAYLYLQGKTDKITAIIGKIAAMEMKEIKDDKERR</sequence>
<dbReference type="PANTHER" id="PTHR34276:SF1">
    <property type="entry name" value="MINI-RIBONUCLEASE 3"/>
    <property type="match status" value="1"/>
</dbReference>
<evidence type="ECO:0000313" key="8">
    <source>
        <dbReference type="EMBL" id="WEG35283.1"/>
    </source>
</evidence>
<dbReference type="InterPro" id="IPR000999">
    <property type="entry name" value="RNase_III_dom"/>
</dbReference>
<keyword evidence="3 6" id="KW-0540">Nuclease</keyword>
<dbReference type="PANTHER" id="PTHR34276">
    <property type="entry name" value="MINI-RIBONUCLEASE 3"/>
    <property type="match status" value="1"/>
</dbReference>
<dbReference type="Gene3D" id="1.10.1520.10">
    <property type="entry name" value="Ribonuclease III domain"/>
    <property type="match status" value="1"/>
</dbReference>
<dbReference type="PIRSF" id="PIRSF005520">
    <property type="entry name" value="UCP005520"/>
    <property type="match status" value="1"/>
</dbReference>
<keyword evidence="9" id="KW-1185">Reference proteome</keyword>
<evidence type="ECO:0000256" key="3">
    <source>
        <dbReference type="ARBA" id="ARBA00022722"/>
    </source>
</evidence>